<gene>
    <name evidence="3" type="ORF">OESDEN_14492</name>
</gene>
<proteinExistence type="predicted"/>
<keyword evidence="4" id="KW-1185">Reference proteome</keyword>
<dbReference type="OrthoDB" id="5871272at2759"/>
<reference evidence="3 4" key="1">
    <citation type="submission" date="2014-03" db="EMBL/GenBank/DDBJ databases">
        <title>Draft genome of the hookworm Oesophagostomum dentatum.</title>
        <authorList>
            <person name="Mitreva M."/>
        </authorList>
    </citation>
    <scope>NUCLEOTIDE SEQUENCE [LARGE SCALE GENOMIC DNA]</scope>
    <source>
        <strain evidence="3 4">OD-Hann</strain>
    </source>
</reference>
<organism evidence="3 4">
    <name type="scientific">Oesophagostomum dentatum</name>
    <name type="common">Nodular worm</name>
    <dbReference type="NCBI Taxonomy" id="61180"/>
    <lineage>
        <taxon>Eukaryota</taxon>
        <taxon>Metazoa</taxon>
        <taxon>Ecdysozoa</taxon>
        <taxon>Nematoda</taxon>
        <taxon>Chromadorea</taxon>
        <taxon>Rhabditida</taxon>
        <taxon>Rhabditina</taxon>
        <taxon>Rhabditomorpha</taxon>
        <taxon>Strongyloidea</taxon>
        <taxon>Strongylidae</taxon>
        <taxon>Oesophagostomum</taxon>
    </lineage>
</organism>
<feature type="region of interest" description="Disordered" evidence="2">
    <location>
        <begin position="366"/>
        <end position="388"/>
    </location>
</feature>
<feature type="region of interest" description="Disordered" evidence="2">
    <location>
        <begin position="158"/>
        <end position="177"/>
    </location>
</feature>
<feature type="coiled-coil region" evidence="1">
    <location>
        <begin position="320"/>
        <end position="351"/>
    </location>
</feature>
<accession>A0A0B1SKB9</accession>
<evidence type="ECO:0000313" key="3">
    <source>
        <dbReference type="EMBL" id="KHJ85773.1"/>
    </source>
</evidence>
<feature type="compositionally biased region" description="Polar residues" evidence="2">
    <location>
        <begin position="366"/>
        <end position="375"/>
    </location>
</feature>
<keyword evidence="1" id="KW-0175">Coiled coil</keyword>
<dbReference type="Proteomes" id="UP000053660">
    <property type="component" value="Unassembled WGS sequence"/>
</dbReference>
<dbReference type="EMBL" id="KN562655">
    <property type="protein sequence ID" value="KHJ85773.1"/>
    <property type="molecule type" value="Genomic_DNA"/>
</dbReference>
<evidence type="ECO:0000313" key="4">
    <source>
        <dbReference type="Proteomes" id="UP000053660"/>
    </source>
</evidence>
<name>A0A0B1SKB9_OESDE</name>
<feature type="coiled-coil region" evidence="1">
    <location>
        <begin position="10"/>
        <end position="68"/>
    </location>
</feature>
<feature type="coiled-coil region" evidence="1">
    <location>
        <begin position="94"/>
        <end position="128"/>
    </location>
</feature>
<protein>
    <submittedName>
        <fullName evidence="3">Uncharacterized protein</fullName>
    </submittedName>
</protein>
<sequence>LKCNVINYFQTSERNRLASAELQLEKTRAEVALLQEEKRGWKVTSQKVEELTLEVERLETECDVKEAQKCELETRIKDLTCRLDQHQVESTSKIDELTEQLNTSSSNAARFEQDLKKTQNALTSESERRAVAEHEMGLMREQLLQNASLLASPHFSRAGSMRSEAGRQPFSLSGPDGNSISLGGGSGDLDEIALILRQQQMINDLRMRSEQYQRENERLRNLMEASSLVDSLEKRTSLRSFEAHKLQELESAYSRLKLELESLVAQKADAGLENMDVKMLFDRIIEDNDRRREESAELRAMLSTRFEHDGSSDLDEELCLERQCRQLKALAENLNRVLTDRNREIEKLEKRLSETMPAFVSCLASSLPTTDRSPWTSPPSPAHSESGARSLADRLGDICETALLAAPSVIAMWLAYKKG</sequence>
<feature type="non-terminal residue" evidence="3">
    <location>
        <position position="1"/>
    </location>
</feature>
<dbReference type="AlphaFoldDB" id="A0A0B1SKB9"/>
<feature type="coiled-coil region" evidence="1">
    <location>
        <begin position="195"/>
        <end position="222"/>
    </location>
</feature>
<evidence type="ECO:0000256" key="2">
    <source>
        <dbReference type="SAM" id="MobiDB-lite"/>
    </source>
</evidence>
<evidence type="ECO:0000256" key="1">
    <source>
        <dbReference type="SAM" id="Coils"/>
    </source>
</evidence>